<dbReference type="Proteomes" id="UP000298133">
    <property type="component" value="Unassembled WGS sequence"/>
</dbReference>
<evidence type="ECO:0000256" key="1">
    <source>
        <dbReference type="ARBA" id="ARBA00004496"/>
    </source>
</evidence>
<keyword evidence="9 12" id="KW-0949">S-adenosyl-L-methionine</keyword>
<comment type="caution">
    <text evidence="15">The sequence shown here is derived from an EMBL/GenBank/DDBJ whole genome shotgun (WGS) entry which is preliminary data.</text>
</comment>
<dbReference type="InterPro" id="IPR015947">
    <property type="entry name" value="PUA-like_sf"/>
</dbReference>
<dbReference type="PANTHER" id="PTHR30027">
    <property type="entry name" value="RIBOSOMAL RNA SMALL SUBUNIT METHYLTRANSFERASE E"/>
    <property type="match status" value="1"/>
</dbReference>
<comment type="subcellular location">
    <subcellularLocation>
        <location evidence="1 12">Cytoplasm</location>
    </subcellularLocation>
</comment>
<evidence type="ECO:0000313" key="15">
    <source>
        <dbReference type="EMBL" id="TFH67896.1"/>
    </source>
</evidence>
<evidence type="ECO:0000256" key="8">
    <source>
        <dbReference type="ARBA" id="ARBA00022679"/>
    </source>
</evidence>
<dbReference type="PIRSF" id="PIRSF015601">
    <property type="entry name" value="MTase_slr0722"/>
    <property type="match status" value="1"/>
</dbReference>
<name>A0A4Y8UGE6_9GAMM</name>
<keyword evidence="7 12" id="KW-0489">Methyltransferase</keyword>
<evidence type="ECO:0000256" key="5">
    <source>
        <dbReference type="ARBA" id="ARBA00022490"/>
    </source>
</evidence>
<dbReference type="EC" id="2.1.1.193" evidence="3 12"/>
<dbReference type="InterPro" id="IPR006700">
    <property type="entry name" value="RsmE"/>
</dbReference>
<keyword evidence="6 12" id="KW-0698">rRNA processing</keyword>
<comment type="function">
    <text evidence="10 12">Specifically methylates the N3 position of the uracil ring of uridine 1498 (m3U1498) in 16S rRNA. Acts on the fully assembled 30S ribosomal subunit.</text>
</comment>
<gene>
    <name evidence="15" type="ORF">E3W66_06515</name>
</gene>
<evidence type="ECO:0000256" key="2">
    <source>
        <dbReference type="ARBA" id="ARBA00005528"/>
    </source>
</evidence>
<dbReference type="SUPFAM" id="SSF88697">
    <property type="entry name" value="PUA domain-like"/>
    <property type="match status" value="1"/>
</dbReference>
<reference evidence="15 16" key="1">
    <citation type="submission" date="2019-03" db="EMBL/GenBank/DDBJ databases">
        <title>Draft genome of Gammaproteobacteria bacterium LSUCC0057, a member of the SAR92 clade.</title>
        <authorList>
            <person name="Lanclos V.C."/>
            <person name="Doiron C."/>
            <person name="Henson M.W."/>
            <person name="Thrash J.C."/>
        </authorList>
    </citation>
    <scope>NUCLEOTIDE SEQUENCE [LARGE SCALE GENOMIC DNA]</scope>
    <source>
        <strain evidence="15 16">LSUCC0057</strain>
    </source>
</reference>
<evidence type="ECO:0000256" key="10">
    <source>
        <dbReference type="ARBA" id="ARBA00025699"/>
    </source>
</evidence>
<feature type="domain" description="Ribosomal RNA small subunit methyltransferase E PUA-like" evidence="14">
    <location>
        <begin position="20"/>
        <end position="64"/>
    </location>
</feature>
<dbReference type="AlphaFoldDB" id="A0A4Y8UGE6"/>
<keyword evidence="5 12" id="KW-0963">Cytoplasm</keyword>
<accession>A0A4Y8UGE6</accession>
<comment type="catalytic activity">
    <reaction evidence="11 12">
        <text>uridine(1498) in 16S rRNA + S-adenosyl-L-methionine = N(3)-methyluridine(1498) in 16S rRNA + S-adenosyl-L-homocysteine + H(+)</text>
        <dbReference type="Rhea" id="RHEA:42920"/>
        <dbReference type="Rhea" id="RHEA-COMP:10283"/>
        <dbReference type="Rhea" id="RHEA-COMP:10284"/>
        <dbReference type="ChEBI" id="CHEBI:15378"/>
        <dbReference type="ChEBI" id="CHEBI:57856"/>
        <dbReference type="ChEBI" id="CHEBI:59789"/>
        <dbReference type="ChEBI" id="CHEBI:65315"/>
        <dbReference type="ChEBI" id="CHEBI:74502"/>
        <dbReference type="EC" id="2.1.1.193"/>
    </reaction>
</comment>
<dbReference type="CDD" id="cd18084">
    <property type="entry name" value="RsmE-like"/>
    <property type="match status" value="1"/>
</dbReference>
<proteinExistence type="inferred from homology"/>
<evidence type="ECO:0000256" key="11">
    <source>
        <dbReference type="ARBA" id="ARBA00047944"/>
    </source>
</evidence>
<feature type="domain" description="Ribosomal RNA small subunit methyltransferase E methyltransferase" evidence="13">
    <location>
        <begin position="75"/>
        <end position="235"/>
    </location>
</feature>
<dbReference type="GO" id="GO:0005737">
    <property type="term" value="C:cytoplasm"/>
    <property type="evidence" value="ECO:0007669"/>
    <property type="project" value="UniProtKB-SubCell"/>
</dbReference>
<dbReference type="InterPro" id="IPR046887">
    <property type="entry name" value="RsmE_PUA-like"/>
</dbReference>
<protein>
    <recommendedName>
        <fullName evidence="4 12">Ribosomal RNA small subunit methyltransferase E</fullName>
        <ecNumber evidence="3 12">2.1.1.193</ecNumber>
    </recommendedName>
</protein>
<evidence type="ECO:0000256" key="12">
    <source>
        <dbReference type="PIRNR" id="PIRNR015601"/>
    </source>
</evidence>
<dbReference type="PANTHER" id="PTHR30027:SF3">
    <property type="entry name" value="16S RRNA (URACIL(1498)-N(3))-METHYLTRANSFERASE"/>
    <property type="match status" value="1"/>
</dbReference>
<dbReference type="EMBL" id="SPIA01000002">
    <property type="protein sequence ID" value="TFH67896.1"/>
    <property type="molecule type" value="Genomic_DNA"/>
</dbReference>
<keyword evidence="16" id="KW-1185">Reference proteome</keyword>
<evidence type="ECO:0000256" key="7">
    <source>
        <dbReference type="ARBA" id="ARBA00022603"/>
    </source>
</evidence>
<evidence type="ECO:0000256" key="3">
    <source>
        <dbReference type="ARBA" id="ARBA00012328"/>
    </source>
</evidence>
<dbReference type="InterPro" id="IPR029028">
    <property type="entry name" value="Alpha/beta_knot_MTases"/>
</dbReference>
<dbReference type="NCBIfam" id="TIGR00046">
    <property type="entry name" value="RsmE family RNA methyltransferase"/>
    <property type="match status" value="1"/>
</dbReference>
<dbReference type="InterPro" id="IPR046886">
    <property type="entry name" value="RsmE_MTase_dom"/>
</dbReference>
<comment type="similarity">
    <text evidence="2 12">Belongs to the RNA methyltransferase RsmE family.</text>
</comment>
<sequence length="242" mass="25726">MRCPRIFSPLPLATGSQVTLTEGAARHCVAALRMGTGAPLTLFDGRGGEYAATLVEAGKKQATALVGEHTDNDRESALTIHLAIAVSKGERMEWVVQKATELGVSSVTPLLSERGEVKLRGERADKKQAQWQQIAYSACEQCQRNRPPPINPITPLHQLLAGESSALKLVLHHRSTAALQSYSAPTSVCLLIGPEGGFSDAEIDAAQTAGFQPLTLGPRVLRTETAPLAAIAALQTVWGDFA</sequence>
<evidence type="ECO:0000256" key="6">
    <source>
        <dbReference type="ARBA" id="ARBA00022552"/>
    </source>
</evidence>
<evidence type="ECO:0000256" key="9">
    <source>
        <dbReference type="ARBA" id="ARBA00022691"/>
    </source>
</evidence>
<dbReference type="OrthoDB" id="9815641at2"/>
<dbReference type="GO" id="GO:0070475">
    <property type="term" value="P:rRNA base methylation"/>
    <property type="evidence" value="ECO:0007669"/>
    <property type="project" value="TreeGrafter"/>
</dbReference>
<evidence type="ECO:0000313" key="16">
    <source>
        <dbReference type="Proteomes" id="UP000298133"/>
    </source>
</evidence>
<evidence type="ECO:0000256" key="4">
    <source>
        <dbReference type="ARBA" id="ARBA00013673"/>
    </source>
</evidence>
<dbReference type="GO" id="GO:0070042">
    <property type="term" value="F:rRNA (uridine-N3-)-methyltransferase activity"/>
    <property type="evidence" value="ECO:0007669"/>
    <property type="project" value="TreeGrafter"/>
</dbReference>
<organism evidence="15 16">
    <name type="scientific">Gammaproteobacteria bacterium LSUCC0057</name>
    <dbReference type="NCBI Taxonomy" id="2559237"/>
    <lineage>
        <taxon>Bacteria</taxon>
        <taxon>Pseudomonadati</taxon>
        <taxon>Pseudomonadota</taxon>
        <taxon>Gammaproteobacteria</taxon>
        <taxon>Cellvibrionales</taxon>
        <taxon>Porticoccaceae</taxon>
        <taxon>SAR92 clade</taxon>
    </lineage>
</organism>
<dbReference type="InterPro" id="IPR029026">
    <property type="entry name" value="tRNA_m1G_MTases_N"/>
</dbReference>
<keyword evidence="8 12" id="KW-0808">Transferase</keyword>
<evidence type="ECO:0000259" key="14">
    <source>
        <dbReference type="Pfam" id="PF20260"/>
    </source>
</evidence>
<evidence type="ECO:0000259" key="13">
    <source>
        <dbReference type="Pfam" id="PF04452"/>
    </source>
</evidence>
<dbReference type="Gene3D" id="3.40.1280.10">
    <property type="match status" value="1"/>
</dbReference>
<dbReference type="Pfam" id="PF20260">
    <property type="entry name" value="PUA_4"/>
    <property type="match status" value="1"/>
</dbReference>
<dbReference type="Pfam" id="PF04452">
    <property type="entry name" value="Methyltrans_RNA"/>
    <property type="match status" value="1"/>
</dbReference>
<dbReference type="Gene3D" id="2.40.240.20">
    <property type="entry name" value="Hypothetical PUA domain-like, domain 1"/>
    <property type="match status" value="1"/>
</dbReference>
<dbReference type="NCBIfam" id="NF008692">
    <property type="entry name" value="PRK11713.1-5"/>
    <property type="match status" value="1"/>
</dbReference>
<dbReference type="SUPFAM" id="SSF75217">
    <property type="entry name" value="alpha/beta knot"/>
    <property type="match status" value="1"/>
</dbReference>